<reference evidence="2" key="1">
    <citation type="submission" date="2022-10" db="EMBL/GenBank/DDBJ databases">
        <title>Gaoshiqiia sediminis gen. nov., sp. nov., isolated from coastal sediment.</title>
        <authorList>
            <person name="Yu W.X."/>
            <person name="Mu D.S."/>
            <person name="Du J.Z."/>
            <person name="Liang Y.Q."/>
        </authorList>
    </citation>
    <scope>NUCLEOTIDE SEQUENCE</scope>
    <source>
        <strain evidence="2">A06</strain>
    </source>
</reference>
<keyword evidence="1" id="KW-0812">Transmembrane</keyword>
<dbReference type="InterPro" id="IPR007163">
    <property type="entry name" value="VCA0040-like"/>
</dbReference>
<evidence type="ECO:0000256" key="1">
    <source>
        <dbReference type="SAM" id="Phobius"/>
    </source>
</evidence>
<accession>A0AA42C7H6</accession>
<feature type="transmembrane region" description="Helical" evidence="1">
    <location>
        <begin position="69"/>
        <end position="89"/>
    </location>
</feature>
<dbReference type="EMBL" id="JAPAAF010000018">
    <property type="protein sequence ID" value="MCW0483574.1"/>
    <property type="molecule type" value="Genomic_DNA"/>
</dbReference>
<dbReference type="Proteomes" id="UP001163821">
    <property type="component" value="Unassembled WGS sequence"/>
</dbReference>
<sequence>MKRNTKEYLLIALKGIGMGAADVVPGVSGGTIAFITGIYQELIDSIKSINFANLKLLFSGKFTAFWKAVNANFLLSLLIGIGISILSLAKGLKYLLDHHPILVWSFFFGLIVASAIYVAKDIKQWKAGTFLSLLAGVAIAYVITVITPAEANTSYAFIFLSGSIAICAMILPGISGSFILVLLGMYKFILGAVSNFNLPVIFVFLAGAVIGIILFSNVLSWLLKKYYTLTIALLSGFMIGSLNKVWPWKQVVETFVDRHGEVKPLIEQNVLPTSYAELTGHAPQMAWAFGLAALGFVLIFVIEGVSKKLIKTKK</sequence>
<name>A0AA42C7H6_9BACT</name>
<protein>
    <submittedName>
        <fullName evidence="2">DUF368 domain-containing protein</fullName>
    </submittedName>
</protein>
<feature type="transmembrane region" description="Helical" evidence="1">
    <location>
        <begin position="285"/>
        <end position="305"/>
    </location>
</feature>
<organism evidence="2 3">
    <name type="scientific">Gaoshiqia sediminis</name>
    <dbReference type="NCBI Taxonomy" id="2986998"/>
    <lineage>
        <taxon>Bacteria</taxon>
        <taxon>Pseudomonadati</taxon>
        <taxon>Bacteroidota</taxon>
        <taxon>Bacteroidia</taxon>
        <taxon>Marinilabiliales</taxon>
        <taxon>Prolixibacteraceae</taxon>
        <taxon>Gaoshiqia</taxon>
    </lineage>
</organism>
<comment type="caution">
    <text evidence="2">The sequence shown here is derived from an EMBL/GenBank/DDBJ whole genome shotgun (WGS) entry which is preliminary data.</text>
</comment>
<keyword evidence="1" id="KW-0472">Membrane</keyword>
<feature type="transmembrane region" description="Helical" evidence="1">
    <location>
        <begin position="200"/>
        <end position="219"/>
    </location>
</feature>
<evidence type="ECO:0000313" key="2">
    <source>
        <dbReference type="EMBL" id="MCW0483574.1"/>
    </source>
</evidence>
<feature type="transmembrane region" description="Helical" evidence="1">
    <location>
        <begin position="130"/>
        <end position="149"/>
    </location>
</feature>
<evidence type="ECO:0000313" key="3">
    <source>
        <dbReference type="Proteomes" id="UP001163821"/>
    </source>
</evidence>
<feature type="transmembrane region" description="Helical" evidence="1">
    <location>
        <begin position="101"/>
        <end position="118"/>
    </location>
</feature>
<keyword evidence="1" id="KW-1133">Transmembrane helix</keyword>
<dbReference type="AlphaFoldDB" id="A0AA42C7H6"/>
<proteinExistence type="predicted"/>
<keyword evidence="3" id="KW-1185">Reference proteome</keyword>
<gene>
    <name evidence="2" type="ORF">N2K84_12590</name>
</gene>
<dbReference type="PANTHER" id="PTHR37308">
    <property type="entry name" value="INTEGRAL MEMBRANE PROTEIN"/>
    <property type="match status" value="1"/>
</dbReference>
<dbReference type="PANTHER" id="PTHR37308:SF1">
    <property type="entry name" value="POLYPRENYL-PHOSPHATE TRANSPORTER"/>
    <property type="match status" value="1"/>
</dbReference>
<dbReference type="Pfam" id="PF04018">
    <property type="entry name" value="VCA0040-like"/>
    <property type="match status" value="1"/>
</dbReference>
<dbReference type="RefSeq" id="WP_282592175.1">
    <property type="nucleotide sequence ID" value="NZ_JAPAAF010000018.1"/>
</dbReference>